<gene>
    <name evidence="2" type="ORF">BJ322DRAFT_1104082</name>
</gene>
<dbReference type="Proteomes" id="UP000736335">
    <property type="component" value="Unassembled WGS sequence"/>
</dbReference>
<evidence type="ECO:0000313" key="3">
    <source>
        <dbReference type="Proteomes" id="UP000736335"/>
    </source>
</evidence>
<dbReference type="AlphaFoldDB" id="A0A9P6HNJ6"/>
<feature type="region of interest" description="Disordered" evidence="1">
    <location>
        <begin position="357"/>
        <end position="394"/>
    </location>
</feature>
<reference evidence="2" key="2">
    <citation type="submission" date="2020-11" db="EMBL/GenBank/DDBJ databases">
        <authorList>
            <consortium name="DOE Joint Genome Institute"/>
            <person name="Kuo A."/>
            <person name="Miyauchi S."/>
            <person name="Kiss E."/>
            <person name="Drula E."/>
            <person name="Kohler A."/>
            <person name="Sanchez-Garcia M."/>
            <person name="Andreopoulos B."/>
            <person name="Barry K.W."/>
            <person name="Bonito G."/>
            <person name="Buee M."/>
            <person name="Carver A."/>
            <person name="Chen C."/>
            <person name="Cichocki N."/>
            <person name="Clum A."/>
            <person name="Culley D."/>
            <person name="Crous P.W."/>
            <person name="Fauchery L."/>
            <person name="Girlanda M."/>
            <person name="Hayes R."/>
            <person name="Keri Z."/>
            <person name="Labutti K."/>
            <person name="Lipzen A."/>
            <person name="Lombard V."/>
            <person name="Magnuson J."/>
            <person name="Maillard F."/>
            <person name="Morin E."/>
            <person name="Murat C."/>
            <person name="Nolan M."/>
            <person name="Ohm R."/>
            <person name="Pangilinan J."/>
            <person name="Pereira M."/>
            <person name="Perotto S."/>
            <person name="Peter M."/>
            <person name="Riley R."/>
            <person name="Sitrit Y."/>
            <person name="Stielow B."/>
            <person name="Szollosi G."/>
            <person name="Zifcakova L."/>
            <person name="Stursova M."/>
            <person name="Spatafora J.W."/>
            <person name="Tedersoo L."/>
            <person name="Vaario L.-M."/>
            <person name="Yamada A."/>
            <person name="Yan M."/>
            <person name="Wang P."/>
            <person name="Xu J."/>
            <person name="Bruns T."/>
            <person name="Baldrian P."/>
            <person name="Vilgalys R."/>
            <person name="Henrissat B."/>
            <person name="Grigoriev I.V."/>
            <person name="Hibbett D."/>
            <person name="Nagy L.G."/>
            <person name="Martin F.M."/>
        </authorList>
    </citation>
    <scope>NUCLEOTIDE SEQUENCE</scope>
    <source>
        <strain evidence="2">UH-Tt-Lm1</strain>
    </source>
</reference>
<feature type="region of interest" description="Disordered" evidence="1">
    <location>
        <begin position="78"/>
        <end position="154"/>
    </location>
</feature>
<keyword evidence="3" id="KW-1185">Reference proteome</keyword>
<name>A0A9P6HNJ6_9AGAM</name>
<evidence type="ECO:0000313" key="2">
    <source>
        <dbReference type="EMBL" id="KAF9790426.1"/>
    </source>
</evidence>
<sequence length="394" mass="43981">MPPNTHSASKKSINKHTQPVYKIKLTPQQVRSAFQRSVTEEENTAIKKVAILEAELCSEKEFELQEALTLPTVIQQVPAERPLPGSPTSGMEDQPSCHSDVERMEEEDKSAQRTPLFLSDGVDDRLSPARGDEDTWETESEWTGFGGNRATSINKDDMDVVNEPSPSVTKQAAQVTLKAKSKKPLMIRDLVKAQIHADNQSDTLVSKKRKLTNDGNRPLTKRVALKSGVMNDGGGLMIRPGFLDDDDAETIRRDRKAVIGQKGKSKSIVKVTHEKAPLPTAEEKRKKSNVAGCYLKDFNTKFVPELVKCVSDDANPWQPTFDTKFTQMWAIGIVKAYFGDKSIFGTAEEVEEHVQWLLPNKDEEIDEEDEGKDNDEDKEGGTDEEENVDVEEIV</sequence>
<comment type="caution">
    <text evidence="2">The sequence shown here is derived from an EMBL/GenBank/DDBJ whole genome shotgun (WGS) entry which is preliminary data.</text>
</comment>
<evidence type="ECO:0000256" key="1">
    <source>
        <dbReference type="SAM" id="MobiDB-lite"/>
    </source>
</evidence>
<feature type="compositionally biased region" description="Acidic residues" evidence="1">
    <location>
        <begin position="363"/>
        <end position="394"/>
    </location>
</feature>
<proteinExistence type="predicted"/>
<feature type="compositionally biased region" description="Basic and acidic residues" evidence="1">
    <location>
        <begin position="122"/>
        <end position="133"/>
    </location>
</feature>
<reference evidence="2" key="1">
    <citation type="journal article" date="2020" name="Nat. Commun.">
        <title>Large-scale genome sequencing of mycorrhizal fungi provides insights into the early evolution of symbiotic traits.</title>
        <authorList>
            <person name="Miyauchi S."/>
            <person name="Kiss E."/>
            <person name="Kuo A."/>
            <person name="Drula E."/>
            <person name="Kohler A."/>
            <person name="Sanchez-Garcia M."/>
            <person name="Morin E."/>
            <person name="Andreopoulos B."/>
            <person name="Barry K.W."/>
            <person name="Bonito G."/>
            <person name="Buee M."/>
            <person name="Carver A."/>
            <person name="Chen C."/>
            <person name="Cichocki N."/>
            <person name="Clum A."/>
            <person name="Culley D."/>
            <person name="Crous P.W."/>
            <person name="Fauchery L."/>
            <person name="Girlanda M."/>
            <person name="Hayes R.D."/>
            <person name="Keri Z."/>
            <person name="LaButti K."/>
            <person name="Lipzen A."/>
            <person name="Lombard V."/>
            <person name="Magnuson J."/>
            <person name="Maillard F."/>
            <person name="Murat C."/>
            <person name="Nolan M."/>
            <person name="Ohm R.A."/>
            <person name="Pangilinan J."/>
            <person name="Pereira M.F."/>
            <person name="Perotto S."/>
            <person name="Peter M."/>
            <person name="Pfister S."/>
            <person name="Riley R."/>
            <person name="Sitrit Y."/>
            <person name="Stielow J.B."/>
            <person name="Szollosi G."/>
            <person name="Zifcakova L."/>
            <person name="Stursova M."/>
            <person name="Spatafora J.W."/>
            <person name="Tedersoo L."/>
            <person name="Vaario L.M."/>
            <person name="Yamada A."/>
            <person name="Yan M."/>
            <person name="Wang P."/>
            <person name="Xu J."/>
            <person name="Bruns T."/>
            <person name="Baldrian P."/>
            <person name="Vilgalys R."/>
            <person name="Dunand C."/>
            <person name="Henrissat B."/>
            <person name="Grigoriev I.V."/>
            <person name="Hibbett D."/>
            <person name="Nagy L.G."/>
            <person name="Martin F.M."/>
        </authorList>
    </citation>
    <scope>NUCLEOTIDE SEQUENCE</scope>
    <source>
        <strain evidence="2">UH-Tt-Lm1</strain>
    </source>
</reference>
<accession>A0A9P6HNJ6</accession>
<dbReference type="EMBL" id="WIUZ02000002">
    <property type="protein sequence ID" value="KAF9790426.1"/>
    <property type="molecule type" value="Genomic_DNA"/>
</dbReference>
<organism evidence="2 3">
    <name type="scientific">Thelephora terrestris</name>
    <dbReference type="NCBI Taxonomy" id="56493"/>
    <lineage>
        <taxon>Eukaryota</taxon>
        <taxon>Fungi</taxon>
        <taxon>Dikarya</taxon>
        <taxon>Basidiomycota</taxon>
        <taxon>Agaricomycotina</taxon>
        <taxon>Agaricomycetes</taxon>
        <taxon>Thelephorales</taxon>
        <taxon>Thelephoraceae</taxon>
        <taxon>Thelephora</taxon>
    </lineage>
</organism>
<protein>
    <submittedName>
        <fullName evidence="2">Uncharacterized protein</fullName>
    </submittedName>
</protein>